<sequence>IEYRQMYRVRGSSSGAIMFNIHGSPFENANW</sequence>
<evidence type="ECO:0000313" key="1">
    <source>
        <dbReference type="EMBL" id="ETO83871.1"/>
    </source>
</evidence>
<gene>
    <name evidence="1" type="ORF">F444_02176</name>
</gene>
<organism evidence="1 2">
    <name type="scientific">Phytophthora nicotianae P1976</name>
    <dbReference type="NCBI Taxonomy" id="1317066"/>
    <lineage>
        <taxon>Eukaryota</taxon>
        <taxon>Sar</taxon>
        <taxon>Stramenopiles</taxon>
        <taxon>Oomycota</taxon>
        <taxon>Peronosporomycetes</taxon>
        <taxon>Peronosporales</taxon>
        <taxon>Peronosporaceae</taxon>
        <taxon>Phytophthora</taxon>
    </lineage>
</organism>
<reference evidence="1 2" key="1">
    <citation type="submission" date="2013-11" db="EMBL/GenBank/DDBJ databases">
        <title>The Genome Sequence of Phytophthora parasitica P1976.</title>
        <authorList>
            <consortium name="The Broad Institute Genomics Platform"/>
            <person name="Russ C."/>
            <person name="Tyler B."/>
            <person name="Panabieres F."/>
            <person name="Shan W."/>
            <person name="Tripathy S."/>
            <person name="Grunwald N."/>
            <person name="Machado M."/>
            <person name="Johnson C.S."/>
            <person name="Walker B."/>
            <person name="Young S."/>
            <person name="Zeng Q."/>
            <person name="Gargeya S."/>
            <person name="Fitzgerald M."/>
            <person name="Haas B."/>
            <person name="Abouelleil A."/>
            <person name="Allen A.W."/>
            <person name="Alvarado L."/>
            <person name="Arachchi H.M."/>
            <person name="Berlin A.M."/>
            <person name="Chapman S.B."/>
            <person name="Gainer-Dewar J."/>
            <person name="Goldberg J."/>
            <person name="Griggs A."/>
            <person name="Gujja S."/>
            <person name="Hansen M."/>
            <person name="Howarth C."/>
            <person name="Imamovic A."/>
            <person name="Ireland A."/>
            <person name="Larimer J."/>
            <person name="McCowan C."/>
            <person name="Murphy C."/>
            <person name="Pearson M."/>
            <person name="Poon T.W."/>
            <person name="Priest M."/>
            <person name="Roberts A."/>
            <person name="Saif S."/>
            <person name="Shea T."/>
            <person name="Sisk P."/>
            <person name="Sykes S."/>
            <person name="Wortman J."/>
            <person name="Nusbaum C."/>
            <person name="Birren B."/>
        </authorList>
    </citation>
    <scope>NUCLEOTIDE SEQUENCE [LARGE SCALE GENOMIC DNA]</scope>
    <source>
        <strain evidence="1 2">P1976</strain>
    </source>
</reference>
<accession>A0A081AYB0</accession>
<dbReference type="AlphaFoldDB" id="A0A081AYB0"/>
<feature type="non-terminal residue" evidence="1">
    <location>
        <position position="31"/>
    </location>
</feature>
<name>A0A081AYB0_PHYNI</name>
<proteinExistence type="predicted"/>
<comment type="caution">
    <text evidence="1">The sequence shown here is derived from an EMBL/GenBank/DDBJ whole genome shotgun (WGS) entry which is preliminary data.</text>
</comment>
<dbReference type="Proteomes" id="UP000028582">
    <property type="component" value="Unassembled WGS sequence"/>
</dbReference>
<feature type="non-terminal residue" evidence="1">
    <location>
        <position position="1"/>
    </location>
</feature>
<evidence type="ECO:0000313" key="2">
    <source>
        <dbReference type="Proteomes" id="UP000028582"/>
    </source>
</evidence>
<protein>
    <submittedName>
        <fullName evidence="1">Uncharacterized protein</fullName>
    </submittedName>
</protein>
<dbReference type="EMBL" id="ANJA01000411">
    <property type="protein sequence ID" value="ETO83871.1"/>
    <property type="molecule type" value="Genomic_DNA"/>
</dbReference>